<feature type="domain" description="Trypsin-co-occurring" evidence="1">
    <location>
        <begin position="10"/>
        <end position="75"/>
    </location>
</feature>
<sequence>MPTRAVSVLDVVTAVQGAVAQDFGRENRAGNALVVSKVEIELKTALETTQGGEVEWKVVSVGGQYANSQTQTLCLSWERTASKALTASDAEDLGYELLTGLDALRIGAEQWSRLSGHLPFVSTGGTLAFQVAVTEDGHLTVLKLGAGQVEALTHTVTLTLQPLD</sequence>
<reference evidence="2" key="4">
    <citation type="submission" date="2024-05" db="EMBL/GenBank/DDBJ databases">
        <authorList>
            <person name="Sun Q."/>
            <person name="Zhou Y."/>
        </authorList>
    </citation>
    <scope>NUCLEOTIDE SEQUENCE</scope>
    <source>
        <strain evidence="2">CGMCC 1.18437</strain>
    </source>
</reference>
<reference evidence="3 4" key="3">
    <citation type="submission" date="2020-08" db="EMBL/GenBank/DDBJ databases">
        <title>Genomic Encyclopedia of Type Strains, Phase IV (KMG-IV): sequencing the most valuable type-strain genomes for metagenomic binning, comparative biology and taxonomic classification.</title>
        <authorList>
            <person name="Goeker M."/>
        </authorList>
    </citation>
    <scope>NUCLEOTIDE SEQUENCE [LARGE SCALE GENOMIC DNA]</scope>
    <source>
        <strain evidence="3 4">DSM 27521</strain>
    </source>
</reference>
<evidence type="ECO:0000313" key="5">
    <source>
        <dbReference type="Proteomes" id="UP000619376"/>
    </source>
</evidence>
<accession>A0A7W8KGA6</accession>
<dbReference type="Proteomes" id="UP000619376">
    <property type="component" value="Unassembled WGS sequence"/>
</dbReference>
<dbReference type="AlphaFoldDB" id="A0A7W8KGA6"/>
<evidence type="ECO:0000313" key="2">
    <source>
        <dbReference type="EMBL" id="GHF42985.1"/>
    </source>
</evidence>
<dbReference type="Pfam" id="PF19631">
    <property type="entry name" value="Trypco2"/>
    <property type="match status" value="1"/>
</dbReference>
<evidence type="ECO:0000259" key="1">
    <source>
        <dbReference type="Pfam" id="PF19631"/>
    </source>
</evidence>
<keyword evidence="5" id="KW-1185">Reference proteome</keyword>
<organism evidence="3 4">
    <name type="scientific">Deinococcus metalli</name>
    <dbReference type="NCBI Taxonomy" id="1141878"/>
    <lineage>
        <taxon>Bacteria</taxon>
        <taxon>Thermotogati</taxon>
        <taxon>Deinococcota</taxon>
        <taxon>Deinococci</taxon>
        <taxon>Deinococcales</taxon>
        <taxon>Deinococcaceae</taxon>
        <taxon>Deinococcus</taxon>
    </lineage>
</organism>
<dbReference type="RefSeq" id="WP_184111300.1">
    <property type="nucleotide sequence ID" value="NZ_BNAJ01000004.1"/>
</dbReference>
<dbReference type="EMBL" id="BNAJ01000004">
    <property type="protein sequence ID" value="GHF42985.1"/>
    <property type="molecule type" value="Genomic_DNA"/>
</dbReference>
<gene>
    <name evidence="2" type="ORF">GCM10017781_19190</name>
    <name evidence="3" type="ORF">HNQ07_002047</name>
</gene>
<comment type="caution">
    <text evidence="3">The sequence shown here is derived from an EMBL/GenBank/DDBJ whole genome shotgun (WGS) entry which is preliminary data.</text>
</comment>
<evidence type="ECO:0000313" key="4">
    <source>
        <dbReference type="Proteomes" id="UP000539473"/>
    </source>
</evidence>
<reference evidence="5" key="2">
    <citation type="journal article" date="2019" name="Int. J. Syst. Evol. Microbiol.">
        <title>The Global Catalogue of Microorganisms (GCM) 10K type strain sequencing project: providing services to taxonomists for standard genome sequencing and annotation.</title>
        <authorList>
            <consortium name="The Broad Institute Genomics Platform"/>
            <consortium name="The Broad Institute Genome Sequencing Center for Infectious Disease"/>
            <person name="Wu L."/>
            <person name="Ma J."/>
        </authorList>
    </citation>
    <scope>NUCLEOTIDE SEQUENCE [LARGE SCALE GENOMIC DNA]</scope>
    <source>
        <strain evidence="5">CGMCC 1.18437</strain>
    </source>
</reference>
<dbReference type="InterPro" id="IPR045608">
    <property type="entry name" value="Trypco2"/>
</dbReference>
<proteinExistence type="predicted"/>
<dbReference type="Proteomes" id="UP000539473">
    <property type="component" value="Unassembled WGS sequence"/>
</dbReference>
<name>A0A7W8KGA6_9DEIO</name>
<reference evidence="2" key="1">
    <citation type="journal article" date="2014" name="Int. J. Syst. Evol. Microbiol.">
        <title>Complete genome of a new Firmicutes species belonging to the dominant human colonic microbiota ('Ruminococcus bicirculans') reveals two chromosomes and a selective capacity to utilize plant glucans.</title>
        <authorList>
            <consortium name="NISC Comparative Sequencing Program"/>
            <person name="Wegmann U."/>
            <person name="Louis P."/>
            <person name="Goesmann A."/>
            <person name="Henrissat B."/>
            <person name="Duncan S.H."/>
            <person name="Flint H.J."/>
        </authorList>
    </citation>
    <scope>NUCLEOTIDE SEQUENCE</scope>
    <source>
        <strain evidence="2">CGMCC 1.18437</strain>
    </source>
</reference>
<dbReference type="EMBL" id="JACHFK010000004">
    <property type="protein sequence ID" value="MBB5376583.1"/>
    <property type="molecule type" value="Genomic_DNA"/>
</dbReference>
<evidence type="ECO:0000313" key="3">
    <source>
        <dbReference type="EMBL" id="MBB5376583.1"/>
    </source>
</evidence>
<protein>
    <recommendedName>
        <fullName evidence="1">Trypsin-co-occurring domain-containing protein</fullName>
    </recommendedName>
</protein>